<dbReference type="Gene3D" id="3.40.1190.20">
    <property type="match status" value="1"/>
</dbReference>
<dbReference type="InterPro" id="IPR050306">
    <property type="entry name" value="PfkB_Carbo_kinase"/>
</dbReference>
<dbReference type="SUPFAM" id="SSF53613">
    <property type="entry name" value="Ribokinase-like"/>
    <property type="match status" value="1"/>
</dbReference>
<dbReference type="CDD" id="cd01167">
    <property type="entry name" value="bac_FRK"/>
    <property type="match status" value="1"/>
</dbReference>
<evidence type="ECO:0000256" key="2">
    <source>
        <dbReference type="ARBA" id="ARBA00022679"/>
    </source>
</evidence>
<dbReference type="PANTHER" id="PTHR43085">
    <property type="entry name" value="HEXOKINASE FAMILY MEMBER"/>
    <property type="match status" value="1"/>
</dbReference>
<evidence type="ECO:0000313" key="9">
    <source>
        <dbReference type="Proteomes" id="UP001224122"/>
    </source>
</evidence>
<organism evidence="8 9">
    <name type="scientific">Neobacillus ginsengisoli</name>
    <dbReference type="NCBI Taxonomy" id="904295"/>
    <lineage>
        <taxon>Bacteria</taxon>
        <taxon>Bacillati</taxon>
        <taxon>Bacillota</taxon>
        <taxon>Bacilli</taxon>
        <taxon>Bacillales</taxon>
        <taxon>Bacillaceae</taxon>
        <taxon>Neobacillus</taxon>
    </lineage>
</organism>
<dbReference type="Pfam" id="PF00294">
    <property type="entry name" value="PfkB"/>
    <property type="match status" value="1"/>
</dbReference>
<evidence type="ECO:0000256" key="5">
    <source>
        <dbReference type="ARBA" id="ARBA00022840"/>
    </source>
</evidence>
<evidence type="ECO:0000256" key="1">
    <source>
        <dbReference type="ARBA" id="ARBA00010688"/>
    </source>
</evidence>
<dbReference type="InterPro" id="IPR029056">
    <property type="entry name" value="Ribokinase-like"/>
</dbReference>
<dbReference type="EMBL" id="JAUSTW010000004">
    <property type="protein sequence ID" value="MDQ0199812.1"/>
    <property type="molecule type" value="Genomic_DNA"/>
</dbReference>
<evidence type="ECO:0000259" key="7">
    <source>
        <dbReference type="Pfam" id="PF00294"/>
    </source>
</evidence>
<accession>A0ABT9XY25</accession>
<keyword evidence="4 6" id="KW-0418">Kinase</keyword>
<protein>
    <submittedName>
        <fullName evidence="8">Fructokinase</fullName>
        <ecNumber evidence="8">2.7.1.4</ecNumber>
    </submittedName>
</protein>
<dbReference type="InterPro" id="IPR002173">
    <property type="entry name" value="Carboh/pur_kinase_PfkB_CS"/>
</dbReference>
<dbReference type="PROSITE" id="PS00584">
    <property type="entry name" value="PFKB_KINASES_2"/>
    <property type="match status" value="1"/>
</dbReference>
<dbReference type="PRINTS" id="PR00990">
    <property type="entry name" value="RIBOKINASE"/>
</dbReference>
<keyword evidence="2 6" id="KW-0808">Transferase</keyword>
<evidence type="ECO:0000313" key="8">
    <source>
        <dbReference type="EMBL" id="MDQ0199812.1"/>
    </source>
</evidence>
<keyword evidence="9" id="KW-1185">Reference proteome</keyword>
<sequence length="332" mass="36558">MYDVIALGEVLIDFTPAGKSENREVQFEQNPGGAPANVLSALAKLGKKTAFIGKVGSDQFGHFLNSVLQNNNVNTKGVVFSKETNTTLAFVHLDDQGDRSFSFYRNPGADMMLNEREIDLKMIDHSRIFHFGSISMTQEPSASATLKAVSFAKENGLLISYDPNLRLSLWEDLNHAKSIIEVGLKFADVLKISEEELEFITGTIDLNMGSEYIYERFHTKLILVTLGSDGCFYRLGFNVGKCSGYEVEAIDTTGAGDAFLAGILYQIIEKDYLLSDLSLDDVNQMVSFANAVGALATMKKGAIPAMPSIEEIHELYNKTNCVKKGISLNEYN</sequence>
<comment type="caution">
    <text evidence="8">The sequence shown here is derived from an EMBL/GenBank/DDBJ whole genome shotgun (WGS) entry which is preliminary data.</text>
</comment>
<proteinExistence type="inferred from homology"/>
<reference evidence="8 9" key="1">
    <citation type="submission" date="2023-07" db="EMBL/GenBank/DDBJ databases">
        <title>Genomic Encyclopedia of Type Strains, Phase IV (KMG-IV): sequencing the most valuable type-strain genomes for metagenomic binning, comparative biology and taxonomic classification.</title>
        <authorList>
            <person name="Goeker M."/>
        </authorList>
    </citation>
    <scope>NUCLEOTIDE SEQUENCE [LARGE SCALE GENOMIC DNA]</scope>
    <source>
        <strain evidence="8 9">DSM 27594</strain>
    </source>
</reference>
<dbReference type="RefSeq" id="WP_307409078.1">
    <property type="nucleotide sequence ID" value="NZ_JAUSTW010000004.1"/>
</dbReference>
<gene>
    <name evidence="8" type="ORF">J2S10_002994</name>
</gene>
<dbReference type="EC" id="2.7.1.4" evidence="8"/>
<evidence type="ECO:0000256" key="6">
    <source>
        <dbReference type="RuleBase" id="RU003704"/>
    </source>
</evidence>
<dbReference type="Proteomes" id="UP001224122">
    <property type="component" value="Unassembled WGS sequence"/>
</dbReference>
<comment type="similarity">
    <text evidence="1 6">Belongs to the carbohydrate kinase PfkB family.</text>
</comment>
<dbReference type="PANTHER" id="PTHR43085:SF1">
    <property type="entry name" value="PSEUDOURIDINE KINASE-RELATED"/>
    <property type="match status" value="1"/>
</dbReference>
<dbReference type="GO" id="GO:0008865">
    <property type="term" value="F:fructokinase activity"/>
    <property type="evidence" value="ECO:0007669"/>
    <property type="project" value="UniProtKB-EC"/>
</dbReference>
<feature type="domain" description="Carbohydrate kinase PfkB" evidence="7">
    <location>
        <begin position="3"/>
        <end position="307"/>
    </location>
</feature>
<dbReference type="InterPro" id="IPR011611">
    <property type="entry name" value="PfkB_dom"/>
</dbReference>
<dbReference type="InterPro" id="IPR002139">
    <property type="entry name" value="Ribo/fructo_kinase"/>
</dbReference>
<evidence type="ECO:0000256" key="4">
    <source>
        <dbReference type="ARBA" id="ARBA00022777"/>
    </source>
</evidence>
<keyword evidence="3" id="KW-0547">Nucleotide-binding</keyword>
<evidence type="ECO:0000256" key="3">
    <source>
        <dbReference type="ARBA" id="ARBA00022741"/>
    </source>
</evidence>
<name>A0ABT9XY25_9BACI</name>
<keyword evidence="5" id="KW-0067">ATP-binding</keyword>